<evidence type="ECO:0000256" key="9">
    <source>
        <dbReference type="SAM" id="Coils"/>
    </source>
</evidence>
<feature type="coiled-coil region" evidence="9">
    <location>
        <begin position="181"/>
        <end position="265"/>
    </location>
</feature>
<dbReference type="PANTHER" id="PTHR43065:SF10">
    <property type="entry name" value="PEROXIDE STRESS-ACTIVATED HISTIDINE KINASE MAK3"/>
    <property type="match status" value="1"/>
</dbReference>
<evidence type="ECO:0000256" key="8">
    <source>
        <dbReference type="ARBA" id="ARBA00023012"/>
    </source>
</evidence>
<dbReference type="SUPFAM" id="SSF47384">
    <property type="entry name" value="Homodimeric domain of signal transducing histidine kinase"/>
    <property type="match status" value="1"/>
</dbReference>
<dbReference type="Gene3D" id="3.30.565.10">
    <property type="entry name" value="Histidine kinase-like ATPase, C-terminal domain"/>
    <property type="match status" value="1"/>
</dbReference>
<dbReference type="Proteomes" id="UP000294614">
    <property type="component" value="Unassembled WGS sequence"/>
</dbReference>
<dbReference type="InterPro" id="IPR036097">
    <property type="entry name" value="HisK_dim/P_sf"/>
</dbReference>
<evidence type="ECO:0000256" key="2">
    <source>
        <dbReference type="ARBA" id="ARBA00012438"/>
    </source>
</evidence>
<evidence type="ECO:0000256" key="7">
    <source>
        <dbReference type="ARBA" id="ARBA00022840"/>
    </source>
</evidence>
<evidence type="ECO:0000256" key="5">
    <source>
        <dbReference type="ARBA" id="ARBA00022741"/>
    </source>
</evidence>
<keyword evidence="7" id="KW-0067">ATP-binding</keyword>
<keyword evidence="5" id="KW-0547">Nucleotide-binding</keyword>
<dbReference type="CDD" id="cd00082">
    <property type="entry name" value="HisKA"/>
    <property type="match status" value="1"/>
</dbReference>
<evidence type="ECO:0000313" key="12">
    <source>
        <dbReference type="Proteomes" id="UP000294614"/>
    </source>
</evidence>
<dbReference type="InterPro" id="IPR004358">
    <property type="entry name" value="Sig_transdc_His_kin-like_C"/>
</dbReference>
<dbReference type="Pfam" id="PF02518">
    <property type="entry name" value="HATPase_c"/>
    <property type="match status" value="1"/>
</dbReference>
<dbReference type="InterPro" id="IPR003594">
    <property type="entry name" value="HATPase_dom"/>
</dbReference>
<dbReference type="SUPFAM" id="SSF55874">
    <property type="entry name" value="ATPase domain of HSP90 chaperone/DNA topoisomerase II/histidine kinase"/>
    <property type="match status" value="1"/>
</dbReference>
<reference evidence="11 12" key="1">
    <citation type="submission" date="2019-03" db="EMBL/GenBank/DDBJ databases">
        <title>Genomic Encyclopedia of Type Strains, Phase IV (KMG-IV): sequencing the most valuable type-strain genomes for metagenomic binning, comparative biology and taxonomic classification.</title>
        <authorList>
            <person name="Goeker M."/>
        </authorList>
    </citation>
    <scope>NUCLEOTIDE SEQUENCE [LARGE SCALE GENOMIC DNA]</scope>
    <source>
        <strain evidence="11 12">DSM 24984</strain>
    </source>
</reference>
<dbReference type="OrthoDB" id="9805967at2"/>
<keyword evidence="9" id="KW-0175">Coiled coil</keyword>
<keyword evidence="4" id="KW-0808">Transferase</keyword>
<comment type="caution">
    <text evidence="11">The sequence shown here is derived from an EMBL/GenBank/DDBJ whole genome shotgun (WGS) entry which is preliminary data.</text>
</comment>
<dbReference type="InterPro" id="IPR036890">
    <property type="entry name" value="HATPase_C_sf"/>
</dbReference>
<sequence length="517" mass="58612">MTEKDHLDFLSAKADHLQAEKNNTLKALEAICSARSFNVSLNKLEDHNLILESAFNKMLTLARFKNAGFMLVDENTGSFTPSMFFPQEDKDLLLGEIERLITDGTFAMAVKSNNTTVIKSRELRSHVLLHAMSTVSRTRGLFIGQLSTPKEEIPDAVFFLVTLVMNETAHQLESFELYNRNKETNRMLSESVRRLEASEQKLRNFNEKLEAEVYNRTKELKATNDLLENEVSERKKIEKLLLQQKEALQELNETLESRVAVETENRRKSERILHEQSKLAAMGQMMKAVSHQWRQPLNALGMIIQDLLDEYDEHGISKDYLIKNVDKSLKLVMHMSSTIDDFSALVRSDFEKDSFDLVTAVREVISLVESQYNGQGIFFEIESAESCDKNLNPEGIIVCGDSGMFKQIMINLLSNSKDAILQRLESGRAEHGLITIRMSCGGETAKVDIEDNGGGIPEEIIDRVFEPYFTTKRQGKGTGIGLYISRLIVQEQMRGVIEARNSFNGAVFTLHLPTRTD</sequence>
<dbReference type="AlphaFoldDB" id="A0A4R1KCJ4"/>
<dbReference type="InterPro" id="IPR003661">
    <property type="entry name" value="HisK_dim/P_dom"/>
</dbReference>
<keyword evidence="6 11" id="KW-0418">Kinase</keyword>
<dbReference type="InterPro" id="IPR005467">
    <property type="entry name" value="His_kinase_dom"/>
</dbReference>
<dbReference type="EMBL" id="SMGG01000003">
    <property type="protein sequence ID" value="TCK61877.1"/>
    <property type="molecule type" value="Genomic_DNA"/>
</dbReference>
<name>A0A4R1KCJ4_9BACT</name>
<protein>
    <recommendedName>
        <fullName evidence="2">histidine kinase</fullName>
        <ecNumber evidence="2">2.7.13.3</ecNumber>
    </recommendedName>
</protein>
<proteinExistence type="predicted"/>
<keyword evidence="12" id="KW-1185">Reference proteome</keyword>
<comment type="catalytic activity">
    <reaction evidence="1">
        <text>ATP + protein L-histidine = ADP + protein N-phospho-L-histidine.</text>
        <dbReference type="EC" id="2.7.13.3"/>
    </reaction>
</comment>
<dbReference type="PANTHER" id="PTHR43065">
    <property type="entry name" value="SENSOR HISTIDINE KINASE"/>
    <property type="match status" value="1"/>
</dbReference>
<gene>
    <name evidence="11" type="ORF">C8D98_0383</name>
</gene>
<dbReference type="GO" id="GO:0000155">
    <property type="term" value="F:phosphorelay sensor kinase activity"/>
    <property type="evidence" value="ECO:0007669"/>
    <property type="project" value="InterPro"/>
</dbReference>
<accession>A0A4R1KCJ4</accession>
<dbReference type="GO" id="GO:0005524">
    <property type="term" value="F:ATP binding"/>
    <property type="evidence" value="ECO:0007669"/>
    <property type="project" value="UniProtKB-KW"/>
</dbReference>
<dbReference type="Gene3D" id="1.10.287.130">
    <property type="match status" value="1"/>
</dbReference>
<dbReference type="EC" id="2.7.13.3" evidence="2"/>
<keyword evidence="3" id="KW-0597">Phosphoprotein</keyword>
<dbReference type="PRINTS" id="PR00344">
    <property type="entry name" value="BCTRLSENSOR"/>
</dbReference>
<dbReference type="SMART" id="SM00387">
    <property type="entry name" value="HATPase_c"/>
    <property type="match status" value="1"/>
</dbReference>
<evidence type="ECO:0000313" key="11">
    <source>
        <dbReference type="EMBL" id="TCK61877.1"/>
    </source>
</evidence>
<dbReference type="PROSITE" id="PS50109">
    <property type="entry name" value="HIS_KIN"/>
    <property type="match status" value="1"/>
</dbReference>
<evidence type="ECO:0000259" key="10">
    <source>
        <dbReference type="PROSITE" id="PS50109"/>
    </source>
</evidence>
<evidence type="ECO:0000256" key="6">
    <source>
        <dbReference type="ARBA" id="ARBA00022777"/>
    </source>
</evidence>
<evidence type="ECO:0000256" key="3">
    <source>
        <dbReference type="ARBA" id="ARBA00022553"/>
    </source>
</evidence>
<keyword evidence="8" id="KW-0902">Two-component regulatory system</keyword>
<organism evidence="11 12">
    <name type="scientific">Seleniivibrio woodruffii</name>
    <dbReference type="NCBI Taxonomy" id="1078050"/>
    <lineage>
        <taxon>Bacteria</taxon>
        <taxon>Pseudomonadati</taxon>
        <taxon>Deferribacterota</taxon>
        <taxon>Deferribacteres</taxon>
        <taxon>Deferribacterales</taxon>
        <taxon>Geovibrionaceae</taxon>
        <taxon>Seleniivibrio</taxon>
    </lineage>
</organism>
<evidence type="ECO:0000256" key="4">
    <source>
        <dbReference type="ARBA" id="ARBA00022679"/>
    </source>
</evidence>
<evidence type="ECO:0000256" key="1">
    <source>
        <dbReference type="ARBA" id="ARBA00000085"/>
    </source>
</evidence>
<dbReference type="RefSeq" id="WP_132871519.1">
    <property type="nucleotide sequence ID" value="NZ_JAJUHT010000002.1"/>
</dbReference>
<feature type="domain" description="Histidine kinase" evidence="10">
    <location>
        <begin position="288"/>
        <end position="516"/>
    </location>
</feature>
<dbReference type="CDD" id="cd00075">
    <property type="entry name" value="HATPase"/>
    <property type="match status" value="1"/>
</dbReference>